<feature type="region of interest" description="Disordered" evidence="1">
    <location>
        <begin position="201"/>
        <end position="239"/>
    </location>
</feature>
<evidence type="ECO:0000256" key="1">
    <source>
        <dbReference type="SAM" id="MobiDB-lite"/>
    </source>
</evidence>
<evidence type="ECO:0000313" key="3">
    <source>
        <dbReference type="Proteomes" id="UP000272025"/>
    </source>
</evidence>
<protein>
    <recommendedName>
        <fullName evidence="4">Transcription factor domain-containing protein</fullName>
    </recommendedName>
</protein>
<sequence>MIHGILRLCLSTSEPEPHLTILANFHYKEYCPEPTIAASLTPTSDTARSRALRDIDININGRVQPVYFLDFVVFYAREEDIRGMPELQTATDKVAETHGQARKRQLGEIRTRNQAYEQLYYLIQTWPLHQATDIFDCIRTGAGAEAVLRQVRDGDLLLQLSLRPNLHMQYELPYKFDISFLFDYPRNPYVESTLFKSTFGLGPKGSSTTTEPRPEAGVDSMDGVVSTEQGEPSRPEGQDAVPEWTAAYHTPFSAAEMVDHRIDSADVARWTSVHSDNFFLRKLLKLYFLQEYPFFSPFHRDHMLDDMVAGQDRFCSSLLINSTLANACHALATIEHRSEFWNPRNPGYQFLNEARRLWELESDRARITTMQAGCILAITFYVNGIDKLGNTYMLQSIELAKRKGLFSTPHLQMTDRKTREVKLQTAWALYTLQGFFQFHFLRQPYLDTAPRDPLPEGDEAKRFYGEIHVKYPLGQGLVPLYLGPTCVANAEIRLIMNEIARAVFTSCGNACLTVDQAVEFHAQLTDWYDRLPEPLTAHHIVLPTHLLMHMQYHTILMILFRSLIGVGAVRDQHPGFPDPEDIVMHSEVCVETLVHLFYRRHGFECYSPFLLYVLSQVALTMLRRLSLPNLPPPSRDAAWGTFVLCARAKRHARLWR</sequence>
<dbReference type="RefSeq" id="XP_028467404.1">
    <property type="nucleotide sequence ID" value="XM_028613436.1"/>
</dbReference>
<dbReference type="CDD" id="cd12148">
    <property type="entry name" value="fungal_TF_MHR"/>
    <property type="match status" value="1"/>
</dbReference>
<dbReference type="AlphaFoldDB" id="A0A3N2PYU2"/>
<evidence type="ECO:0000313" key="2">
    <source>
        <dbReference type="EMBL" id="ROT39598.1"/>
    </source>
</evidence>
<proteinExistence type="predicted"/>
<dbReference type="OrthoDB" id="426882at2759"/>
<gene>
    <name evidence="2" type="ORF">SODALDRAFT_349782</name>
</gene>
<reference evidence="2 3" key="1">
    <citation type="journal article" date="2018" name="Mol. Ecol.">
        <title>The obligate alkalophilic soda-lake fungus Sodiomyces alkalinus has shifted to a protein diet.</title>
        <authorList>
            <person name="Grum-Grzhimaylo A.A."/>
            <person name="Falkoski D.L."/>
            <person name="van den Heuvel J."/>
            <person name="Valero-Jimenez C.A."/>
            <person name="Min B."/>
            <person name="Choi I.G."/>
            <person name="Lipzen A."/>
            <person name="Daum C.G."/>
            <person name="Aanen D.K."/>
            <person name="Tsang A."/>
            <person name="Henrissat B."/>
            <person name="Bilanenko E.N."/>
            <person name="de Vries R.P."/>
            <person name="van Kan J.A.L."/>
            <person name="Grigoriev I.V."/>
            <person name="Debets A.J.M."/>
        </authorList>
    </citation>
    <scope>NUCLEOTIDE SEQUENCE [LARGE SCALE GENOMIC DNA]</scope>
    <source>
        <strain evidence="2 3">F11</strain>
    </source>
</reference>
<dbReference type="STRING" id="1314773.A0A3N2PYU2"/>
<name>A0A3N2PYU2_SODAK</name>
<dbReference type="EMBL" id="ML119053">
    <property type="protein sequence ID" value="ROT39598.1"/>
    <property type="molecule type" value="Genomic_DNA"/>
</dbReference>
<organism evidence="2 3">
    <name type="scientific">Sodiomyces alkalinus (strain CBS 110278 / VKM F-3762 / F11)</name>
    <name type="common">Alkaliphilic filamentous fungus</name>
    <dbReference type="NCBI Taxonomy" id="1314773"/>
    <lineage>
        <taxon>Eukaryota</taxon>
        <taxon>Fungi</taxon>
        <taxon>Dikarya</taxon>
        <taxon>Ascomycota</taxon>
        <taxon>Pezizomycotina</taxon>
        <taxon>Sordariomycetes</taxon>
        <taxon>Hypocreomycetidae</taxon>
        <taxon>Glomerellales</taxon>
        <taxon>Plectosphaerellaceae</taxon>
        <taxon>Sodiomyces</taxon>
    </lineage>
</organism>
<accession>A0A3N2PYU2</accession>
<dbReference type="InterPro" id="IPR053187">
    <property type="entry name" value="Notoamide_regulator"/>
</dbReference>
<dbReference type="Proteomes" id="UP000272025">
    <property type="component" value="Unassembled WGS sequence"/>
</dbReference>
<dbReference type="PANTHER" id="PTHR47256:SF1">
    <property type="entry name" value="ZN(II)2CYS6 TRANSCRIPTION FACTOR (EUROFUNG)"/>
    <property type="match status" value="1"/>
</dbReference>
<dbReference type="PANTHER" id="PTHR47256">
    <property type="entry name" value="ZN(II)2CYS6 TRANSCRIPTION FACTOR (EUROFUNG)-RELATED"/>
    <property type="match status" value="1"/>
</dbReference>
<keyword evidence="3" id="KW-1185">Reference proteome</keyword>
<dbReference type="GeneID" id="39581914"/>
<evidence type="ECO:0008006" key="4">
    <source>
        <dbReference type="Google" id="ProtNLM"/>
    </source>
</evidence>